<name>A0A9D4CGG1_DREPO</name>
<proteinExistence type="predicted"/>
<dbReference type="AlphaFoldDB" id="A0A9D4CGG1"/>
<protein>
    <submittedName>
        <fullName evidence="2">Uncharacterized protein</fullName>
    </submittedName>
</protein>
<dbReference type="EMBL" id="JAIWYP010000012">
    <property type="protein sequence ID" value="KAH3724785.1"/>
    <property type="molecule type" value="Genomic_DNA"/>
</dbReference>
<reference evidence="2" key="2">
    <citation type="submission" date="2020-11" db="EMBL/GenBank/DDBJ databases">
        <authorList>
            <person name="McCartney M.A."/>
            <person name="Auch B."/>
            <person name="Kono T."/>
            <person name="Mallez S."/>
            <person name="Becker A."/>
            <person name="Gohl D.M."/>
            <person name="Silverstein K.A.T."/>
            <person name="Koren S."/>
            <person name="Bechman K.B."/>
            <person name="Herman A."/>
            <person name="Abrahante J.E."/>
            <person name="Garbe J."/>
        </authorList>
    </citation>
    <scope>NUCLEOTIDE SEQUENCE</scope>
    <source>
        <strain evidence="2">Duluth1</strain>
        <tissue evidence="2">Whole animal</tissue>
    </source>
</reference>
<evidence type="ECO:0000313" key="3">
    <source>
        <dbReference type="Proteomes" id="UP000828390"/>
    </source>
</evidence>
<reference evidence="2" key="1">
    <citation type="journal article" date="2019" name="bioRxiv">
        <title>The Genome of the Zebra Mussel, Dreissena polymorpha: A Resource for Invasive Species Research.</title>
        <authorList>
            <person name="McCartney M.A."/>
            <person name="Auch B."/>
            <person name="Kono T."/>
            <person name="Mallez S."/>
            <person name="Zhang Y."/>
            <person name="Obille A."/>
            <person name="Becker A."/>
            <person name="Abrahante J.E."/>
            <person name="Garbe J."/>
            <person name="Badalamenti J.P."/>
            <person name="Herman A."/>
            <person name="Mangelson H."/>
            <person name="Liachko I."/>
            <person name="Sullivan S."/>
            <person name="Sone E.D."/>
            <person name="Koren S."/>
            <person name="Silverstein K.A.T."/>
            <person name="Beckman K.B."/>
            <person name="Gohl D.M."/>
        </authorList>
    </citation>
    <scope>NUCLEOTIDE SEQUENCE</scope>
    <source>
        <strain evidence="2">Duluth1</strain>
        <tissue evidence="2">Whole animal</tissue>
    </source>
</reference>
<organism evidence="2 3">
    <name type="scientific">Dreissena polymorpha</name>
    <name type="common">Zebra mussel</name>
    <name type="synonym">Mytilus polymorpha</name>
    <dbReference type="NCBI Taxonomy" id="45954"/>
    <lineage>
        <taxon>Eukaryota</taxon>
        <taxon>Metazoa</taxon>
        <taxon>Spiralia</taxon>
        <taxon>Lophotrochozoa</taxon>
        <taxon>Mollusca</taxon>
        <taxon>Bivalvia</taxon>
        <taxon>Autobranchia</taxon>
        <taxon>Heteroconchia</taxon>
        <taxon>Euheterodonta</taxon>
        <taxon>Imparidentia</taxon>
        <taxon>Neoheterodontei</taxon>
        <taxon>Myida</taxon>
        <taxon>Dreissenoidea</taxon>
        <taxon>Dreissenidae</taxon>
        <taxon>Dreissena</taxon>
    </lineage>
</organism>
<feature type="region of interest" description="Disordered" evidence="1">
    <location>
        <begin position="19"/>
        <end position="41"/>
    </location>
</feature>
<sequence length="62" mass="7098">MLDPDIDVPLERIYVPPSIKELKRGQEGRRGGSETDKTSRVTTDVNCYRDLLHSDWNPVNTI</sequence>
<gene>
    <name evidence="2" type="ORF">DPMN_050610</name>
</gene>
<evidence type="ECO:0000313" key="2">
    <source>
        <dbReference type="EMBL" id="KAH3724785.1"/>
    </source>
</evidence>
<dbReference type="Proteomes" id="UP000828390">
    <property type="component" value="Unassembled WGS sequence"/>
</dbReference>
<feature type="compositionally biased region" description="Basic and acidic residues" evidence="1">
    <location>
        <begin position="20"/>
        <end position="39"/>
    </location>
</feature>
<keyword evidence="3" id="KW-1185">Reference proteome</keyword>
<evidence type="ECO:0000256" key="1">
    <source>
        <dbReference type="SAM" id="MobiDB-lite"/>
    </source>
</evidence>
<comment type="caution">
    <text evidence="2">The sequence shown here is derived from an EMBL/GenBank/DDBJ whole genome shotgun (WGS) entry which is preliminary data.</text>
</comment>
<accession>A0A9D4CGG1</accession>